<evidence type="ECO:0000313" key="4">
    <source>
        <dbReference type="Proteomes" id="UP000467148"/>
    </source>
</evidence>
<keyword evidence="4" id="KW-1185">Reference proteome</keyword>
<dbReference type="KEGG" id="mhev:MHEL_50510"/>
<name>A0A7I7TCG9_9MYCO</name>
<accession>A0A7I7TCG9</accession>
<evidence type="ECO:0000313" key="3">
    <source>
        <dbReference type="EMBL" id="BBY66808.1"/>
    </source>
</evidence>
<protein>
    <recommendedName>
        <fullName evidence="2">Transposase-like Mu C-terminal domain-containing protein</fullName>
    </recommendedName>
</protein>
<dbReference type="Proteomes" id="UP000467148">
    <property type="component" value="Chromosome"/>
</dbReference>
<sequence length="281" mass="31398">MAGYTGANVVRRGRDPTSEALWTLADVQNLLDIWIATVWQNRPHKGLRHPAMPRRDLTPNEAFAALSAVAPQANLALTAEDYIELLPVAYRSIQPYGINFADLHYDAPELYEYRNTASGLPGPAAGRWEIRYDPHRINTIFVRDHRRGRWIHADWTLAKHALAPFSLEILHAAKQAVAQRGAPNTAAEYLAEITRIQTGLRRTAREQRLHNRTTQTPSALPTAGAPTVAPRWPRRRGLTDGRARHLGCLADFRGPPPRSAIHPHPTPCCYPTFSADTTRAL</sequence>
<evidence type="ECO:0000259" key="2">
    <source>
        <dbReference type="Pfam" id="PF09299"/>
    </source>
</evidence>
<reference evidence="3 4" key="1">
    <citation type="journal article" date="2019" name="Emerg. Microbes Infect.">
        <title>Comprehensive subspecies identification of 175 nontuberculous mycobacteria species based on 7547 genomic profiles.</title>
        <authorList>
            <person name="Matsumoto Y."/>
            <person name="Kinjo T."/>
            <person name="Motooka D."/>
            <person name="Nabeya D."/>
            <person name="Jung N."/>
            <person name="Uechi K."/>
            <person name="Horii T."/>
            <person name="Iida T."/>
            <person name="Fujita J."/>
            <person name="Nakamura S."/>
        </authorList>
    </citation>
    <scope>NUCLEOTIDE SEQUENCE [LARGE SCALE GENOMIC DNA]</scope>
    <source>
        <strain evidence="3 4">JCM 30396</strain>
    </source>
</reference>
<dbReference type="InterPro" id="IPR015378">
    <property type="entry name" value="Transposase-like_Mu_C"/>
</dbReference>
<feature type="domain" description="Transposase-like Mu C-terminal" evidence="2">
    <location>
        <begin position="85"/>
        <end position="151"/>
    </location>
</feature>
<proteinExistence type="predicted"/>
<gene>
    <name evidence="3" type="ORF">MHEL_50510</name>
</gene>
<dbReference type="EMBL" id="AP022596">
    <property type="protein sequence ID" value="BBY66808.1"/>
    <property type="molecule type" value="Genomic_DNA"/>
</dbReference>
<feature type="region of interest" description="Disordered" evidence="1">
    <location>
        <begin position="210"/>
        <end position="237"/>
    </location>
</feature>
<dbReference type="AlphaFoldDB" id="A0A7I7TCG9"/>
<evidence type="ECO:0000256" key="1">
    <source>
        <dbReference type="SAM" id="MobiDB-lite"/>
    </source>
</evidence>
<dbReference type="Pfam" id="PF09299">
    <property type="entry name" value="Mu-transpos_C"/>
    <property type="match status" value="1"/>
</dbReference>
<organism evidence="3 4">
    <name type="scientific">Mycolicibacterium helvum</name>
    <dbReference type="NCBI Taxonomy" id="1534349"/>
    <lineage>
        <taxon>Bacteria</taxon>
        <taxon>Bacillati</taxon>
        <taxon>Actinomycetota</taxon>
        <taxon>Actinomycetes</taxon>
        <taxon>Mycobacteriales</taxon>
        <taxon>Mycobacteriaceae</taxon>
        <taxon>Mycolicibacterium</taxon>
    </lineage>
</organism>